<feature type="region of interest" description="Disordered" evidence="1">
    <location>
        <begin position="1"/>
        <end position="63"/>
    </location>
</feature>
<evidence type="ECO:0000256" key="1">
    <source>
        <dbReference type="SAM" id="MobiDB-lite"/>
    </source>
</evidence>
<name>A0A6J4JMI5_9PSEU</name>
<evidence type="ECO:0000313" key="2">
    <source>
        <dbReference type="EMBL" id="CAA9282329.1"/>
    </source>
</evidence>
<dbReference type="EMBL" id="CADCTH010000473">
    <property type="protein sequence ID" value="CAA9282329.1"/>
    <property type="molecule type" value="Genomic_DNA"/>
</dbReference>
<feature type="compositionally biased region" description="Basic and acidic residues" evidence="1">
    <location>
        <begin position="1"/>
        <end position="16"/>
    </location>
</feature>
<dbReference type="AlphaFoldDB" id="A0A6J4JMI5"/>
<organism evidence="2">
    <name type="scientific">uncultured Actinomycetospora sp</name>
    <dbReference type="NCBI Taxonomy" id="1135996"/>
    <lineage>
        <taxon>Bacteria</taxon>
        <taxon>Bacillati</taxon>
        <taxon>Actinomycetota</taxon>
        <taxon>Actinomycetes</taxon>
        <taxon>Pseudonocardiales</taxon>
        <taxon>Pseudonocardiaceae</taxon>
        <taxon>Actinomycetospora</taxon>
        <taxon>environmental samples</taxon>
    </lineage>
</organism>
<gene>
    <name evidence="2" type="ORF">AVDCRST_MAG54-3710</name>
</gene>
<proteinExistence type="predicted"/>
<sequence>MWHLHWRADTTRRSRPAEPAGDGTRVERRRPTPSRESFQYAWHDTPAAVQARDVPESVRVRGR</sequence>
<accession>A0A6J4JMI5</accession>
<feature type="compositionally biased region" description="Basic and acidic residues" evidence="1">
    <location>
        <begin position="53"/>
        <end position="63"/>
    </location>
</feature>
<protein>
    <submittedName>
        <fullName evidence="2">Uncharacterized protein</fullName>
    </submittedName>
</protein>
<reference evidence="2" key="1">
    <citation type="submission" date="2020-02" db="EMBL/GenBank/DDBJ databases">
        <authorList>
            <person name="Meier V. D."/>
        </authorList>
    </citation>
    <scope>NUCLEOTIDE SEQUENCE</scope>
    <source>
        <strain evidence="2">AVDCRST_MAG54</strain>
    </source>
</reference>